<proteinExistence type="predicted"/>
<gene>
    <name evidence="3" type="ORF">PROFUN_07315</name>
    <name evidence="2" type="ORF">PROFUN_15583</name>
</gene>
<keyword evidence="4" id="KW-1185">Reference proteome</keyword>
<keyword evidence="1" id="KW-0472">Membrane</keyword>
<feature type="transmembrane region" description="Helical" evidence="1">
    <location>
        <begin position="128"/>
        <end position="147"/>
    </location>
</feature>
<reference evidence="2 4" key="1">
    <citation type="journal article" date="2018" name="Genome Biol. Evol.">
        <title>Multiple Roots of Fruiting Body Formation in Amoebozoa.</title>
        <authorList>
            <person name="Hillmann F."/>
            <person name="Forbes G."/>
            <person name="Novohradska S."/>
            <person name="Ferling I."/>
            <person name="Riege K."/>
            <person name="Groth M."/>
            <person name="Westermann M."/>
            <person name="Marz M."/>
            <person name="Spaller T."/>
            <person name="Winckler T."/>
            <person name="Schaap P."/>
            <person name="Glockner G."/>
        </authorList>
    </citation>
    <scope>NUCLEOTIDE SEQUENCE [LARGE SCALE GENOMIC DNA]</scope>
    <source>
        <strain evidence="2 4">Jena</strain>
    </source>
</reference>
<keyword evidence="1" id="KW-1133">Transmembrane helix</keyword>
<organism evidence="2 4">
    <name type="scientific">Planoprotostelium fungivorum</name>
    <dbReference type="NCBI Taxonomy" id="1890364"/>
    <lineage>
        <taxon>Eukaryota</taxon>
        <taxon>Amoebozoa</taxon>
        <taxon>Evosea</taxon>
        <taxon>Variosea</taxon>
        <taxon>Cavosteliida</taxon>
        <taxon>Cavosteliaceae</taxon>
        <taxon>Planoprotostelium</taxon>
    </lineage>
</organism>
<evidence type="ECO:0000313" key="2">
    <source>
        <dbReference type="EMBL" id="PRP75757.1"/>
    </source>
</evidence>
<evidence type="ECO:0008006" key="5">
    <source>
        <dbReference type="Google" id="ProtNLM"/>
    </source>
</evidence>
<dbReference type="InParanoid" id="A0A2P6MVM7"/>
<evidence type="ECO:0000256" key="1">
    <source>
        <dbReference type="SAM" id="Phobius"/>
    </source>
</evidence>
<evidence type="ECO:0000313" key="3">
    <source>
        <dbReference type="EMBL" id="PRP85027.1"/>
    </source>
</evidence>
<dbReference type="EMBL" id="MDYQ01000052">
    <property type="protein sequence ID" value="PRP85027.1"/>
    <property type="molecule type" value="Genomic_DNA"/>
</dbReference>
<dbReference type="Proteomes" id="UP000241769">
    <property type="component" value="Unassembled WGS sequence"/>
</dbReference>
<dbReference type="AlphaFoldDB" id="A0A2P6MVM7"/>
<accession>A0A2P6MVM7</accession>
<dbReference type="EMBL" id="MDYQ01000363">
    <property type="protein sequence ID" value="PRP75757.1"/>
    <property type="molecule type" value="Genomic_DNA"/>
</dbReference>
<feature type="transmembrane region" description="Helical" evidence="1">
    <location>
        <begin position="83"/>
        <end position="104"/>
    </location>
</feature>
<keyword evidence="1" id="KW-0812">Transmembrane</keyword>
<name>A0A2P6MVM7_9EUKA</name>
<evidence type="ECO:0000313" key="4">
    <source>
        <dbReference type="Proteomes" id="UP000241769"/>
    </source>
</evidence>
<protein>
    <recommendedName>
        <fullName evidence="5">Transmembrane protein</fullName>
    </recommendedName>
</protein>
<comment type="caution">
    <text evidence="2">The sequence shown here is derived from an EMBL/GenBank/DDBJ whole genome shotgun (WGS) entry which is preliminary data.</text>
</comment>
<sequence>MISAISQQTLKRLSSLRGTVISVNYIFDLIVGEEKERRERLALEEQKRAVQDQDKVLVKKPSLPTLEDIEQGTLIYRFKYCRLAVTLLLSILLMQLGISFYTAFTMEEEEVTKKEPEKQAAIKSSQNWTKALIGVTAVFTLIVHYFYTRGRVASLTLSRTGDWLFVERINIMAMKKKEHFAVTDAVRLPDPYGRMKIKTTQRTTNVGKIADYSPINPNVKKLIFDRLGKWSSLDVLKKAFAFKKK</sequence>